<name>A0A1H1KE31_9BURK</name>
<accession>A0A1H1KE31</accession>
<sequence>MEKNDAAGLLPMHGVPPRSEETLATWICWSKKSFDTDSGFCKVGRTQRSQHEHKQCEQNNRRNVNCGHREWRGLCERATRYERDGRRGRTKGGGLGLAASTQAGYFDSS</sequence>
<feature type="region of interest" description="Disordered" evidence="1">
    <location>
        <begin position="82"/>
        <end position="109"/>
    </location>
</feature>
<dbReference type="AlphaFoldDB" id="A0A1H1KE31"/>
<evidence type="ECO:0000256" key="1">
    <source>
        <dbReference type="SAM" id="MobiDB-lite"/>
    </source>
</evidence>
<organism evidence="2 3">
    <name type="scientific">Paraburkholderia tuberum</name>
    <dbReference type="NCBI Taxonomy" id="157910"/>
    <lineage>
        <taxon>Bacteria</taxon>
        <taxon>Pseudomonadati</taxon>
        <taxon>Pseudomonadota</taxon>
        <taxon>Betaproteobacteria</taxon>
        <taxon>Burkholderiales</taxon>
        <taxon>Burkholderiaceae</taxon>
        <taxon>Paraburkholderia</taxon>
    </lineage>
</organism>
<keyword evidence="3" id="KW-1185">Reference proteome</keyword>
<proteinExistence type="predicted"/>
<dbReference type="Proteomes" id="UP000199365">
    <property type="component" value="Unassembled WGS sequence"/>
</dbReference>
<dbReference type="EMBL" id="FNKX01000003">
    <property type="protein sequence ID" value="SDR60322.1"/>
    <property type="molecule type" value="Genomic_DNA"/>
</dbReference>
<dbReference type="STRING" id="157910.SAMN05445850_7253"/>
<reference evidence="3" key="1">
    <citation type="submission" date="2016-10" db="EMBL/GenBank/DDBJ databases">
        <authorList>
            <person name="Varghese N."/>
            <person name="Submissions S."/>
        </authorList>
    </citation>
    <scope>NUCLEOTIDE SEQUENCE [LARGE SCALE GENOMIC DNA]</scope>
    <source>
        <strain evidence="3">DUS833</strain>
    </source>
</reference>
<gene>
    <name evidence="2" type="ORF">SAMN05445850_7253</name>
</gene>
<feature type="compositionally biased region" description="Polar residues" evidence="1">
    <location>
        <begin position="99"/>
        <end position="109"/>
    </location>
</feature>
<protein>
    <submittedName>
        <fullName evidence="2">Uncharacterized protein</fullName>
    </submittedName>
</protein>
<evidence type="ECO:0000313" key="2">
    <source>
        <dbReference type="EMBL" id="SDR60322.1"/>
    </source>
</evidence>
<evidence type="ECO:0000313" key="3">
    <source>
        <dbReference type="Proteomes" id="UP000199365"/>
    </source>
</evidence>